<accession>A0A9W8IER1</accession>
<dbReference type="EMBL" id="JANBUY010000407">
    <property type="protein sequence ID" value="KAJ2859295.1"/>
    <property type="molecule type" value="Genomic_DNA"/>
</dbReference>
<evidence type="ECO:0000256" key="1">
    <source>
        <dbReference type="SAM" id="MobiDB-lite"/>
    </source>
</evidence>
<comment type="caution">
    <text evidence="2">The sequence shown here is derived from an EMBL/GenBank/DDBJ whole genome shotgun (WGS) entry which is preliminary data.</text>
</comment>
<feature type="region of interest" description="Disordered" evidence="1">
    <location>
        <begin position="121"/>
        <end position="154"/>
    </location>
</feature>
<reference evidence="2" key="1">
    <citation type="submission" date="2022-07" db="EMBL/GenBank/DDBJ databases">
        <title>Phylogenomic reconstructions and comparative analyses of Kickxellomycotina fungi.</title>
        <authorList>
            <person name="Reynolds N.K."/>
            <person name="Stajich J.E."/>
            <person name="Barry K."/>
            <person name="Grigoriev I.V."/>
            <person name="Crous P."/>
            <person name="Smith M.E."/>
        </authorList>
    </citation>
    <scope>NUCLEOTIDE SEQUENCE</scope>
    <source>
        <strain evidence="2">RSA 476</strain>
    </source>
</reference>
<sequence length="154" mass="17466">MSEGLPEEESSSDSVGTNGVLVLHIEYHKDHILNQDCDVIETDELDRHEKVDEAVSRLPYKTLLNSVKMHASNWQALEKENTLLKLAIDAKNNRLHEKQGTISNLYKQLAALEHKVKELDVDSKGPDVENADDNCRTEDDYYYSTEDEYASGDS</sequence>
<keyword evidence="3" id="KW-1185">Reference proteome</keyword>
<evidence type="ECO:0000313" key="2">
    <source>
        <dbReference type="EMBL" id="KAJ2859295.1"/>
    </source>
</evidence>
<organism evidence="2 3">
    <name type="scientific">Coemansia aciculifera</name>
    <dbReference type="NCBI Taxonomy" id="417176"/>
    <lineage>
        <taxon>Eukaryota</taxon>
        <taxon>Fungi</taxon>
        <taxon>Fungi incertae sedis</taxon>
        <taxon>Zoopagomycota</taxon>
        <taxon>Kickxellomycotina</taxon>
        <taxon>Kickxellomycetes</taxon>
        <taxon>Kickxellales</taxon>
        <taxon>Kickxellaceae</taxon>
        <taxon>Coemansia</taxon>
    </lineage>
</organism>
<dbReference type="AlphaFoldDB" id="A0A9W8IER1"/>
<dbReference type="Proteomes" id="UP001140074">
    <property type="component" value="Unassembled WGS sequence"/>
</dbReference>
<name>A0A9W8IER1_9FUNG</name>
<feature type="compositionally biased region" description="Basic and acidic residues" evidence="1">
    <location>
        <begin position="121"/>
        <end position="139"/>
    </location>
</feature>
<protein>
    <submittedName>
        <fullName evidence="2">Uncharacterized protein</fullName>
    </submittedName>
</protein>
<evidence type="ECO:0000313" key="3">
    <source>
        <dbReference type="Proteomes" id="UP001140074"/>
    </source>
</evidence>
<feature type="compositionally biased region" description="Acidic residues" evidence="1">
    <location>
        <begin position="145"/>
        <end position="154"/>
    </location>
</feature>
<proteinExistence type="predicted"/>
<feature type="non-terminal residue" evidence="2">
    <location>
        <position position="154"/>
    </location>
</feature>
<gene>
    <name evidence="2" type="ORF">GGH94_006189</name>
</gene>